<evidence type="ECO:0000313" key="1">
    <source>
        <dbReference type="EMBL" id="OLO86342.1"/>
    </source>
</evidence>
<proteinExistence type="predicted"/>
<organism evidence="1 2">
    <name type="scientific">Actinomyces naeslundii</name>
    <dbReference type="NCBI Taxonomy" id="1655"/>
    <lineage>
        <taxon>Bacteria</taxon>
        <taxon>Bacillati</taxon>
        <taxon>Actinomycetota</taxon>
        <taxon>Actinomycetes</taxon>
        <taxon>Actinomycetales</taxon>
        <taxon>Actinomycetaceae</taxon>
        <taxon>Actinomyces</taxon>
    </lineage>
</organism>
<dbReference type="RefSeq" id="WP_075409546.1">
    <property type="nucleotide sequence ID" value="NZ_MSKX01000002.1"/>
</dbReference>
<reference evidence="1 2" key="1">
    <citation type="submission" date="2016-12" db="EMBL/GenBank/DDBJ databases">
        <title>Genomic comparison of strains in the 'Actinomyces naeslundii' group.</title>
        <authorList>
            <person name="Mughal S.R."/>
            <person name="Do T."/>
            <person name="Gilbert S.C."/>
            <person name="Witherden E.A."/>
            <person name="Didelot X."/>
            <person name="Beighton D."/>
        </authorList>
    </citation>
    <scope>NUCLEOTIDE SEQUENCE [LARGE SCALE GENOMIC DNA]</scope>
    <source>
        <strain evidence="1 2">WE6B-3</strain>
    </source>
</reference>
<dbReference type="Proteomes" id="UP000186781">
    <property type="component" value="Unassembled WGS sequence"/>
</dbReference>
<dbReference type="EMBL" id="MSKX01000002">
    <property type="protein sequence ID" value="OLO86342.1"/>
    <property type="molecule type" value="Genomic_DNA"/>
</dbReference>
<sequence length="152" mass="15850">MDTTEIAALNGLYAALDRMASEPITLRSTAPARIGVSIDGGMCVSVSIEADGRPGTAWSAYRCDTGVHAEGSSAQEAISRLETREAHLDAAGRALLDSGFDVRAFLGGLTVEDASKFVGRVYLTEDLKCSVWTASREDVVSVALKGAGIALA</sequence>
<keyword evidence="2" id="KW-1185">Reference proteome</keyword>
<protein>
    <submittedName>
        <fullName evidence="1">Uncharacterized protein</fullName>
    </submittedName>
</protein>
<accession>A0ABX3F291</accession>
<comment type="caution">
    <text evidence="1">The sequence shown here is derived from an EMBL/GenBank/DDBJ whole genome shotgun (WGS) entry which is preliminary data.</text>
</comment>
<name>A0ABX3F291_ACTNA</name>
<evidence type="ECO:0000313" key="2">
    <source>
        <dbReference type="Proteomes" id="UP000186781"/>
    </source>
</evidence>
<gene>
    <name evidence="1" type="ORF">BKH13_00375</name>
</gene>